<evidence type="ECO:0000313" key="4">
    <source>
        <dbReference type="Proteomes" id="UP000637513"/>
    </source>
</evidence>
<organism evidence="3 4">
    <name type="scientific">Jutongia hominis</name>
    <dbReference type="NCBI Taxonomy" id="2763664"/>
    <lineage>
        <taxon>Bacteria</taxon>
        <taxon>Bacillati</taxon>
        <taxon>Bacillota</taxon>
        <taxon>Clostridia</taxon>
        <taxon>Lachnospirales</taxon>
        <taxon>Lachnospiraceae</taxon>
        <taxon>Jutongia</taxon>
    </lineage>
</organism>
<gene>
    <name evidence="3" type="ORF">H8700_11560</name>
</gene>
<proteinExistence type="predicted"/>
<dbReference type="NCBIfam" id="TIGR00277">
    <property type="entry name" value="HDIG"/>
    <property type="match status" value="1"/>
</dbReference>
<keyword evidence="1" id="KW-0378">Hydrolase</keyword>
<dbReference type="PROSITE" id="PS51831">
    <property type="entry name" value="HD"/>
    <property type="match status" value="1"/>
</dbReference>
<dbReference type="InterPro" id="IPR003607">
    <property type="entry name" value="HD/PDEase_dom"/>
</dbReference>
<dbReference type="SMART" id="SM00471">
    <property type="entry name" value="HDc"/>
    <property type="match status" value="1"/>
</dbReference>
<protein>
    <submittedName>
        <fullName evidence="3">HD domain-containing protein</fullName>
    </submittedName>
</protein>
<keyword evidence="4" id="KW-1185">Reference proteome</keyword>
<dbReference type="CDD" id="cd00077">
    <property type="entry name" value="HDc"/>
    <property type="match status" value="1"/>
</dbReference>
<dbReference type="CDD" id="cd04492">
    <property type="entry name" value="YhaM_OBF_like"/>
    <property type="match status" value="1"/>
</dbReference>
<dbReference type="Gene3D" id="2.40.50.140">
    <property type="entry name" value="Nucleic acid-binding proteins"/>
    <property type="match status" value="1"/>
</dbReference>
<dbReference type="SUPFAM" id="SSF109604">
    <property type="entry name" value="HD-domain/PDEase-like"/>
    <property type="match status" value="1"/>
</dbReference>
<accession>A0ABR7MX07</accession>
<reference evidence="3 4" key="1">
    <citation type="submission" date="2020-08" db="EMBL/GenBank/DDBJ databases">
        <title>Genome public.</title>
        <authorList>
            <person name="Liu C."/>
            <person name="Sun Q."/>
        </authorList>
    </citation>
    <scope>NUCLEOTIDE SEQUENCE [LARGE SCALE GENOMIC DNA]</scope>
    <source>
        <strain evidence="3 4">BX3</strain>
    </source>
</reference>
<evidence type="ECO:0000259" key="2">
    <source>
        <dbReference type="PROSITE" id="PS51831"/>
    </source>
</evidence>
<dbReference type="RefSeq" id="WP_249305731.1">
    <property type="nucleotide sequence ID" value="NZ_JACRSW010000040.1"/>
</dbReference>
<dbReference type="Gene3D" id="1.10.3210.10">
    <property type="entry name" value="Hypothetical protein af1432"/>
    <property type="match status" value="1"/>
</dbReference>
<evidence type="ECO:0000256" key="1">
    <source>
        <dbReference type="ARBA" id="ARBA00022801"/>
    </source>
</evidence>
<dbReference type="Pfam" id="PF01966">
    <property type="entry name" value="HD"/>
    <property type="match status" value="1"/>
</dbReference>
<evidence type="ECO:0000313" key="3">
    <source>
        <dbReference type="EMBL" id="MBC8558332.1"/>
    </source>
</evidence>
<dbReference type="PANTHER" id="PTHR37294:SF1">
    <property type="entry name" value="3'-5' EXORIBONUCLEASE YHAM"/>
    <property type="match status" value="1"/>
</dbReference>
<comment type="caution">
    <text evidence="3">The sequence shown here is derived from an EMBL/GenBank/DDBJ whole genome shotgun (WGS) entry which is preliminary data.</text>
</comment>
<dbReference type="InterPro" id="IPR012340">
    <property type="entry name" value="NA-bd_OB-fold"/>
</dbReference>
<dbReference type="PANTHER" id="PTHR37294">
    <property type="entry name" value="3'-5' EXORIBONUCLEASE YHAM"/>
    <property type="match status" value="1"/>
</dbReference>
<name>A0ABR7MX07_9FIRM</name>
<dbReference type="InterPro" id="IPR050798">
    <property type="entry name" value="YhaM_exoribonuc/phosphodiest"/>
</dbReference>
<dbReference type="InterPro" id="IPR006675">
    <property type="entry name" value="HDIG_dom"/>
</dbReference>
<feature type="domain" description="HD" evidence="2">
    <location>
        <begin position="160"/>
        <end position="280"/>
    </location>
</feature>
<dbReference type="InterPro" id="IPR006674">
    <property type="entry name" value="HD_domain"/>
</dbReference>
<dbReference type="Proteomes" id="UP000637513">
    <property type="component" value="Unassembled WGS sequence"/>
</dbReference>
<dbReference type="EMBL" id="JACRSW010000040">
    <property type="protein sequence ID" value="MBC8558332.1"/>
    <property type="molecule type" value="Genomic_DNA"/>
</dbReference>
<sequence>MTYIEEYKEGNKFFGIYLCKSKQVLKTKAGKTYYSLLLQDKTGVIDAKVWELNNGIADFDAMDFIMTDGSVTSFQGSRQVNVTRIRKAQEGEYDPAEYIPASKYDREEMYQELVGYINTIQEPHLKQLTCKYFVEDAEFIKEFKQHSAAKSVHHGFVGGLLQHTLAVTRMCDFFAKNYPILDRDLLITAAIFHDIGKIWELSDFPSNDYTDEGQLLGHIFLGAELIGREAEKIPGFPEVLARELRHCILAHHGELEYGSPKKPAMAEAMALNFADNADAKLETMTEVYDKAEPTTEWLGYNRLLESNVRQSSGYIQKRK</sequence>